<evidence type="ECO:0000259" key="2">
    <source>
        <dbReference type="Pfam" id="PF01191"/>
    </source>
</evidence>
<evidence type="ECO:0000256" key="1">
    <source>
        <dbReference type="ARBA" id="ARBA00023163"/>
    </source>
</evidence>
<dbReference type="GO" id="GO:0006362">
    <property type="term" value="P:transcription elongation by RNA polymerase I"/>
    <property type="evidence" value="ECO:0007669"/>
    <property type="project" value="TreeGrafter"/>
</dbReference>
<dbReference type="InterPro" id="IPR014381">
    <property type="entry name" value="Arch_Rpo5/euc_Rpb5"/>
</dbReference>
<feature type="domain" description="RNA polymerase subunit H/Rpb5 C-terminal" evidence="2">
    <location>
        <begin position="148"/>
        <end position="220"/>
    </location>
</feature>
<proteinExistence type="predicted"/>
<dbReference type="Gene3D" id="3.90.940.20">
    <property type="entry name" value="RPB5-like RNA polymerase subunit"/>
    <property type="match status" value="1"/>
</dbReference>
<dbReference type="Proteomes" id="UP000240325">
    <property type="component" value="Segment"/>
</dbReference>
<gene>
    <name evidence="3" type="ORF">BMW23_0333</name>
</gene>
<dbReference type="GO" id="GO:0003677">
    <property type="term" value="F:DNA binding"/>
    <property type="evidence" value="ECO:0007669"/>
    <property type="project" value="InterPro"/>
</dbReference>
<name>A0A2H4UTW9_9VIRU</name>
<organism evidence="3">
    <name type="scientific">Bodo saltans virus</name>
    <dbReference type="NCBI Taxonomy" id="2024608"/>
    <lineage>
        <taxon>Viruses</taxon>
        <taxon>Varidnaviria</taxon>
        <taxon>Bamfordvirae</taxon>
        <taxon>Nucleocytoviricota</taxon>
        <taxon>Megaviricetes</taxon>
        <taxon>Imitervirales</taxon>
        <taxon>Mimiviridae</taxon>
        <taxon>Klosneuvirinae</taxon>
        <taxon>Theiavirus</taxon>
        <taxon>Theiavirus salishense</taxon>
    </lineage>
</organism>
<sequence length="228" mass="26880">MASLAYQTKKDSATIKNDVVTNIMKMLADRKWILHENIQSNVNEIMKNKNDDNVYTIKLDVKLANLETYDPSEDKTKWKNFNDNTIALLFVQQKINTKIQSIMDFISKYTNMHKIIIGEEVTERGRHLIMQQTNSRSIEVFMEHEFLMNLLEHVCSPKYEILSQIDADKMREDYNATKRQMPKMYDNDTAARYFYLKKNQTVRIIRNTENTAESIAYRYISHKGNTAM</sequence>
<dbReference type="EMBL" id="MF782455">
    <property type="protein sequence ID" value="ATZ80390.1"/>
    <property type="molecule type" value="Genomic_DNA"/>
</dbReference>
<accession>A0A2H4UTW9</accession>
<evidence type="ECO:0000313" key="3">
    <source>
        <dbReference type="EMBL" id="ATZ80390.1"/>
    </source>
</evidence>
<dbReference type="GO" id="GO:0006366">
    <property type="term" value="P:transcription by RNA polymerase II"/>
    <property type="evidence" value="ECO:0007669"/>
    <property type="project" value="TreeGrafter"/>
</dbReference>
<dbReference type="GO" id="GO:0003899">
    <property type="term" value="F:DNA-directed RNA polymerase activity"/>
    <property type="evidence" value="ECO:0007669"/>
    <property type="project" value="InterPro"/>
</dbReference>
<dbReference type="PANTHER" id="PTHR10535:SF0">
    <property type="entry name" value="DNA-DIRECTED RNA POLYMERASES I, II, AND III SUBUNIT RPABC1"/>
    <property type="match status" value="1"/>
</dbReference>
<dbReference type="PIRSF" id="PIRSF000747">
    <property type="entry name" value="RPB5"/>
    <property type="match status" value="1"/>
</dbReference>
<keyword evidence="1" id="KW-0804">Transcription</keyword>
<dbReference type="Pfam" id="PF01191">
    <property type="entry name" value="RNA_pol_Rpb5_C"/>
    <property type="match status" value="1"/>
</dbReference>
<dbReference type="InterPro" id="IPR000783">
    <property type="entry name" value="RNA_pol_subH/Rpb5_C"/>
</dbReference>
<evidence type="ECO:0000313" key="4">
    <source>
        <dbReference type="Proteomes" id="UP000240325"/>
    </source>
</evidence>
<keyword evidence="4" id="KW-1185">Reference proteome</keyword>
<reference evidence="3" key="1">
    <citation type="journal article" date="2017" name="Elife">
        <title>The kinetoplastid-infecting Bodo saltans virus (BsV), a window into the most abundant giant viruses in the sea.</title>
        <authorList>
            <person name="Deeg C.M."/>
            <person name="Chow C.-E.T."/>
            <person name="Suttle C.A."/>
        </authorList>
    </citation>
    <scope>NUCLEOTIDE SEQUENCE</scope>
    <source>
        <strain evidence="3">NG1</strain>
    </source>
</reference>
<protein>
    <submittedName>
        <fullName evidence="3">DNA-dependent RNA polymerase 2 subunit Rpb5</fullName>
    </submittedName>
</protein>
<dbReference type="PANTHER" id="PTHR10535">
    <property type="entry name" value="DNA-DIRECTED RNA POLYMERASES I, II, AND III SUBUNIT RPABC1"/>
    <property type="match status" value="1"/>
</dbReference>
<dbReference type="GO" id="GO:0042797">
    <property type="term" value="P:tRNA transcription by RNA polymerase III"/>
    <property type="evidence" value="ECO:0007669"/>
    <property type="project" value="TreeGrafter"/>
</dbReference>
<dbReference type="InterPro" id="IPR035913">
    <property type="entry name" value="RPB5-like_sf"/>
</dbReference>
<dbReference type="SUPFAM" id="SSF55287">
    <property type="entry name" value="RPB5-like RNA polymerase subunit"/>
    <property type="match status" value="1"/>
</dbReference>